<accession>A0A0T5Z2L7</accession>
<dbReference type="PANTHER" id="PTHR43014">
    <property type="entry name" value="MERCURIC REDUCTASE"/>
    <property type="match status" value="1"/>
</dbReference>
<dbReference type="Proteomes" id="UP000051276">
    <property type="component" value="Unassembled WGS sequence"/>
</dbReference>
<dbReference type="GO" id="GO:0003955">
    <property type="term" value="F:NAD(P)H dehydrogenase (quinone) activity"/>
    <property type="evidence" value="ECO:0007669"/>
    <property type="project" value="TreeGrafter"/>
</dbReference>
<protein>
    <submittedName>
        <fullName evidence="2">Pyridine nucleotide-disulfide oxidoreductase, dimerization domain</fullName>
    </submittedName>
</protein>
<feature type="non-terminal residue" evidence="2">
    <location>
        <position position="1"/>
    </location>
</feature>
<feature type="domain" description="Pyridine nucleotide-disulphide oxidoreductase dimerisation" evidence="1">
    <location>
        <begin position="2"/>
        <end position="74"/>
    </location>
</feature>
<evidence type="ECO:0000313" key="3">
    <source>
        <dbReference type="Proteomes" id="UP000051276"/>
    </source>
</evidence>
<reference evidence="2 3" key="1">
    <citation type="submission" date="2015-11" db="EMBL/GenBank/DDBJ databases">
        <title>The genome of Candidatus Endoriftia persephone in Ridgeia piscesae and population structure of the North Eastern Pacific vestimentiferan symbionts.</title>
        <authorList>
            <person name="Perez M."/>
            <person name="Juniper K.S."/>
        </authorList>
    </citation>
    <scope>NUCLEOTIDE SEQUENCE [LARGE SCALE GENOMIC DNA]</scope>
    <source>
        <strain evidence="2">Ind10</strain>
    </source>
</reference>
<dbReference type="InterPro" id="IPR016156">
    <property type="entry name" value="FAD/NAD-linked_Rdtase_dimer_sf"/>
</dbReference>
<dbReference type="EMBL" id="LMXI01000588">
    <property type="protein sequence ID" value="KRT57146.1"/>
    <property type="molecule type" value="Genomic_DNA"/>
</dbReference>
<comment type="caution">
    <text evidence="2">The sequence shown here is derived from an EMBL/GenBank/DDBJ whole genome shotgun (WGS) entry which is preliminary data.</text>
</comment>
<dbReference type="PANTHER" id="PTHR43014:SF4">
    <property type="entry name" value="PYRIDINE NUCLEOTIDE-DISULFIDE OXIDOREDUCTASE RCLA-RELATED"/>
    <property type="match status" value="1"/>
</dbReference>
<sequence length="96" mass="10508">APVGRAMIMGQNRGVIRVYADKASGKMLGSEMISVRGENLAHLLNWAITQGLTVGDLIRMPFYHPVIEEALQAALNNLYAQVEAKNEGAIKELYPL</sequence>
<dbReference type="InterPro" id="IPR004099">
    <property type="entry name" value="Pyr_nucl-diS_OxRdtase_dimer"/>
</dbReference>
<proteinExistence type="predicted"/>
<dbReference type="AlphaFoldDB" id="A0A0T5Z2L7"/>
<dbReference type="Pfam" id="PF02852">
    <property type="entry name" value="Pyr_redox_dim"/>
    <property type="match status" value="1"/>
</dbReference>
<evidence type="ECO:0000313" key="2">
    <source>
        <dbReference type="EMBL" id="KRT57146.1"/>
    </source>
</evidence>
<dbReference type="GO" id="GO:0050660">
    <property type="term" value="F:flavin adenine dinucleotide binding"/>
    <property type="evidence" value="ECO:0007669"/>
    <property type="project" value="TreeGrafter"/>
</dbReference>
<evidence type="ECO:0000259" key="1">
    <source>
        <dbReference type="Pfam" id="PF02852"/>
    </source>
</evidence>
<dbReference type="Gene3D" id="3.30.390.30">
    <property type="match status" value="1"/>
</dbReference>
<organism evidence="2 3">
    <name type="scientific">endosymbiont of Ridgeia piscesae</name>
    <dbReference type="NCBI Taxonomy" id="54398"/>
    <lineage>
        <taxon>Bacteria</taxon>
        <taxon>Pseudomonadati</taxon>
        <taxon>Pseudomonadota</taxon>
        <taxon>Gammaproteobacteria</taxon>
        <taxon>sulfur-oxidizing symbionts</taxon>
    </lineage>
</organism>
<name>A0A0T5Z2L7_9GAMM</name>
<dbReference type="SUPFAM" id="SSF55424">
    <property type="entry name" value="FAD/NAD-linked reductases, dimerisation (C-terminal) domain"/>
    <property type="match status" value="1"/>
</dbReference>
<gene>
    <name evidence="2" type="ORF">Ga0076813_11061</name>
</gene>